<feature type="region of interest" description="Disordered" evidence="1">
    <location>
        <begin position="27"/>
        <end position="61"/>
    </location>
</feature>
<name>A0ABN9NCB5_9MYCO</name>
<feature type="compositionally biased region" description="Low complexity" evidence="1">
    <location>
        <begin position="34"/>
        <end position="52"/>
    </location>
</feature>
<evidence type="ECO:0000256" key="1">
    <source>
        <dbReference type="SAM" id="MobiDB-lite"/>
    </source>
</evidence>
<evidence type="ECO:0000313" key="2">
    <source>
        <dbReference type="EMBL" id="CAJ1501220.1"/>
    </source>
</evidence>
<dbReference type="RefSeq" id="WP_308473384.1">
    <property type="nucleotide sequence ID" value="NZ_OY726394.1"/>
</dbReference>
<keyword evidence="3" id="KW-1185">Reference proteome</keyword>
<dbReference type="EMBL" id="OY726394">
    <property type="protein sequence ID" value="CAJ1501220.1"/>
    <property type="molecule type" value="Genomic_DNA"/>
</dbReference>
<sequence length="159" mass="16320">MAGLFGADSVRPEWSWRGDIGTTPWFSRLGVGGPAPKTAPPAGRRRSGAGPRWSFSNPFDDYRKSAGPSPLWPIGAGTATSVPAAIDVGEPARYLTEGSAEQWDDVVGRFAVATFGEAVVPGAVTFVAAAPAGAFEAVRGATPAYLSALISNFAANPVG</sequence>
<gene>
    <name evidence="2" type="ORF">MU0083_002629</name>
</gene>
<protein>
    <submittedName>
        <fullName evidence="2">Uncharacterized protein</fullName>
    </submittedName>
</protein>
<organism evidence="2 3">
    <name type="scientific">[Mycobacterium] kokjensenii</name>
    <dbReference type="NCBI Taxonomy" id="3064287"/>
    <lineage>
        <taxon>Bacteria</taxon>
        <taxon>Bacillati</taxon>
        <taxon>Actinomycetota</taxon>
        <taxon>Actinomycetes</taxon>
        <taxon>Mycobacteriales</taxon>
        <taxon>Mycobacteriaceae</taxon>
        <taxon>Mycolicibacter</taxon>
    </lineage>
</organism>
<evidence type="ECO:0000313" key="3">
    <source>
        <dbReference type="Proteomes" id="UP001190336"/>
    </source>
</evidence>
<proteinExistence type="predicted"/>
<reference evidence="2 3" key="1">
    <citation type="submission" date="2023-08" db="EMBL/GenBank/DDBJ databases">
        <authorList>
            <person name="Folkvardsen B D."/>
            <person name="Norman A."/>
        </authorList>
    </citation>
    <scope>NUCLEOTIDE SEQUENCE [LARGE SCALE GENOMIC DNA]</scope>
    <source>
        <strain evidence="2 3">Mu0083</strain>
    </source>
</reference>
<accession>A0ABN9NCB5</accession>
<dbReference type="Proteomes" id="UP001190336">
    <property type="component" value="Chromosome"/>
</dbReference>